<keyword evidence="2" id="KW-0472">Membrane</keyword>
<feature type="transmembrane region" description="Helical" evidence="2">
    <location>
        <begin position="149"/>
        <end position="170"/>
    </location>
</feature>
<feature type="transmembrane region" description="Helical" evidence="2">
    <location>
        <begin position="48"/>
        <end position="75"/>
    </location>
</feature>
<accession>A0A6A6BF45</accession>
<protein>
    <submittedName>
        <fullName evidence="3">Uncharacterized protein</fullName>
    </submittedName>
</protein>
<feature type="transmembrane region" description="Helical" evidence="2">
    <location>
        <begin position="182"/>
        <end position="202"/>
    </location>
</feature>
<keyword evidence="4" id="KW-1185">Reference proteome</keyword>
<dbReference type="EMBL" id="ML995483">
    <property type="protein sequence ID" value="KAF2142782.1"/>
    <property type="molecule type" value="Genomic_DNA"/>
</dbReference>
<sequence length="253" mass="29823">MPPHGFYRHSLSDSIYPTPPSHRFFDVEGFVLGQFRLLIFEPIIINEAYMLLVFFFFKTFDFCYGLLEFNLMVIWLATIQDNRSLVTLPLWQEEVLASILKFVGATLLIVLCRVWRGTGWWPEAEIPEFRSSFDPEEQWKKRPKSGFGAVKWFLCSTMVEIPTLVTFFAWCFQLLGSQSISYAMLFLVLLHSTIWYAAILVFRNHQEFTWNWKARTRYSILCGGWNVRWRPTPRGSSTEAIPEEKRMNNSKWS</sequence>
<dbReference type="AlphaFoldDB" id="A0A6A6BF45"/>
<feature type="transmembrane region" description="Helical" evidence="2">
    <location>
        <begin position="95"/>
        <end position="115"/>
    </location>
</feature>
<evidence type="ECO:0000313" key="3">
    <source>
        <dbReference type="EMBL" id="KAF2142782.1"/>
    </source>
</evidence>
<dbReference type="RefSeq" id="XP_033398494.1">
    <property type="nucleotide sequence ID" value="XM_033542011.1"/>
</dbReference>
<dbReference type="Proteomes" id="UP000799438">
    <property type="component" value="Unassembled WGS sequence"/>
</dbReference>
<proteinExistence type="predicted"/>
<evidence type="ECO:0000256" key="2">
    <source>
        <dbReference type="SAM" id="Phobius"/>
    </source>
</evidence>
<dbReference type="GeneID" id="54299508"/>
<evidence type="ECO:0000256" key="1">
    <source>
        <dbReference type="SAM" id="MobiDB-lite"/>
    </source>
</evidence>
<name>A0A6A6BF45_9PEZI</name>
<keyword evidence="2" id="KW-0812">Transmembrane</keyword>
<evidence type="ECO:0000313" key="4">
    <source>
        <dbReference type="Proteomes" id="UP000799438"/>
    </source>
</evidence>
<gene>
    <name evidence="3" type="ORF">K452DRAFT_297315</name>
</gene>
<feature type="region of interest" description="Disordered" evidence="1">
    <location>
        <begin position="232"/>
        <end position="253"/>
    </location>
</feature>
<reference evidence="3" key="1">
    <citation type="journal article" date="2020" name="Stud. Mycol.">
        <title>101 Dothideomycetes genomes: a test case for predicting lifestyles and emergence of pathogens.</title>
        <authorList>
            <person name="Haridas S."/>
            <person name="Albert R."/>
            <person name="Binder M."/>
            <person name="Bloem J."/>
            <person name="Labutti K."/>
            <person name="Salamov A."/>
            <person name="Andreopoulos B."/>
            <person name="Baker S."/>
            <person name="Barry K."/>
            <person name="Bills G."/>
            <person name="Bluhm B."/>
            <person name="Cannon C."/>
            <person name="Castanera R."/>
            <person name="Culley D."/>
            <person name="Daum C."/>
            <person name="Ezra D."/>
            <person name="Gonzalez J."/>
            <person name="Henrissat B."/>
            <person name="Kuo A."/>
            <person name="Liang C."/>
            <person name="Lipzen A."/>
            <person name="Lutzoni F."/>
            <person name="Magnuson J."/>
            <person name="Mondo S."/>
            <person name="Nolan M."/>
            <person name="Ohm R."/>
            <person name="Pangilinan J."/>
            <person name="Park H.-J."/>
            <person name="Ramirez L."/>
            <person name="Alfaro M."/>
            <person name="Sun H."/>
            <person name="Tritt A."/>
            <person name="Yoshinaga Y."/>
            <person name="Zwiers L.-H."/>
            <person name="Turgeon B."/>
            <person name="Goodwin S."/>
            <person name="Spatafora J."/>
            <person name="Crous P."/>
            <person name="Grigoriev I."/>
        </authorList>
    </citation>
    <scope>NUCLEOTIDE SEQUENCE</scope>
    <source>
        <strain evidence="3">CBS 121167</strain>
    </source>
</reference>
<organism evidence="3 4">
    <name type="scientific">Aplosporella prunicola CBS 121167</name>
    <dbReference type="NCBI Taxonomy" id="1176127"/>
    <lineage>
        <taxon>Eukaryota</taxon>
        <taxon>Fungi</taxon>
        <taxon>Dikarya</taxon>
        <taxon>Ascomycota</taxon>
        <taxon>Pezizomycotina</taxon>
        <taxon>Dothideomycetes</taxon>
        <taxon>Dothideomycetes incertae sedis</taxon>
        <taxon>Botryosphaeriales</taxon>
        <taxon>Aplosporellaceae</taxon>
        <taxon>Aplosporella</taxon>
    </lineage>
</organism>
<keyword evidence="2" id="KW-1133">Transmembrane helix</keyword>